<evidence type="ECO:0000256" key="1">
    <source>
        <dbReference type="ARBA" id="ARBA00022729"/>
    </source>
</evidence>
<gene>
    <name evidence="5" type="ORF">URODEC1_LOCUS28465</name>
</gene>
<keyword evidence="3" id="KW-1133">Transmembrane helix</keyword>
<feature type="domain" description="Gnk2-homologous" evidence="4">
    <location>
        <begin position="48"/>
        <end position="159"/>
    </location>
</feature>
<dbReference type="PANTHER" id="PTHR32099">
    <property type="entry name" value="CYSTEINE-RICH REPEAT SECRETORY PROTEIN"/>
    <property type="match status" value="1"/>
</dbReference>
<dbReference type="InterPro" id="IPR038408">
    <property type="entry name" value="GNK2_sf"/>
</dbReference>
<dbReference type="PANTHER" id="PTHR32099:SF104">
    <property type="entry name" value="OS01G0774133 PROTEIN"/>
    <property type="match status" value="1"/>
</dbReference>
<evidence type="ECO:0000313" key="6">
    <source>
        <dbReference type="Proteomes" id="UP001497457"/>
    </source>
</evidence>
<evidence type="ECO:0000256" key="2">
    <source>
        <dbReference type="ARBA" id="ARBA00022737"/>
    </source>
</evidence>
<evidence type="ECO:0000259" key="4">
    <source>
        <dbReference type="PROSITE" id="PS51473"/>
    </source>
</evidence>
<organism evidence="5 6">
    <name type="scientific">Urochloa decumbens</name>
    <dbReference type="NCBI Taxonomy" id="240449"/>
    <lineage>
        <taxon>Eukaryota</taxon>
        <taxon>Viridiplantae</taxon>
        <taxon>Streptophyta</taxon>
        <taxon>Embryophyta</taxon>
        <taxon>Tracheophyta</taxon>
        <taxon>Spermatophyta</taxon>
        <taxon>Magnoliopsida</taxon>
        <taxon>Liliopsida</taxon>
        <taxon>Poales</taxon>
        <taxon>Poaceae</taxon>
        <taxon>PACMAD clade</taxon>
        <taxon>Panicoideae</taxon>
        <taxon>Panicodae</taxon>
        <taxon>Paniceae</taxon>
        <taxon>Melinidinae</taxon>
        <taxon>Urochloa</taxon>
    </lineage>
</organism>
<proteinExistence type="predicted"/>
<reference evidence="6" key="1">
    <citation type="submission" date="2024-06" db="EMBL/GenBank/DDBJ databases">
        <authorList>
            <person name="Ryan C."/>
        </authorList>
    </citation>
    <scope>NUCLEOTIDE SEQUENCE [LARGE SCALE GENOMIC DNA]</scope>
</reference>
<reference evidence="5 6" key="2">
    <citation type="submission" date="2024-10" db="EMBL/GenBank/DDBJ databases">
        <authorList>
            <person name="Ryan C."/>
        </authorList>
    </citation>
    <scope>NUCLEOTIDE SEQUENCE [LARGE SCALE GENOMIC DNA]</scope>
</reference>
<dbReference type="PROSITE" id="PS51473">
    <property type="entry name" value="GNK2"/>
    <property type="match status" value="1"/>
</dbReference>
<name>A0ABC8XXF7_9POAL</name>
<keyword evidence="6" id="KW-1185">Reference proteome</keyword>
<dbReference type="InterPro" id="IPR002902">
    <property type="entry name" value="GNK2"/>
</dbReference>
<protein>
    <recommendedName>
        <fullName evidence="4">Gnk2-homologous domain-containing protein</fullName>
    </recommendedName>
</protein>
<keyword evidence="1" id="KW-0732">Signal</keyword>
<keyword evidence="3" id="KW-0472">Membrane</keyword>
<feature type="transmembrane region" description="Helical" evidence="3">
    <location>
        <begin position="240"/>
        <end position="263"/>
    </location>
</feature>
<feature type="transmembrane region" description="Helical" evidence="3">
    <location>
        <begin position="6"/>
        <end position="25"/>
    </location>
</feature>
<dbReference type="Proteomes" id="UP001497457">
    <property type="component" value="Chromosome 15b"/>
</dbReference>
<sequence>MAFPTKLSVGGLPSLIVLVLVLLQLQPGITLKLEPAGTSTHFPPLLDCAPAPDPAAPSNPNNDAAFRANVLSLLGALPSTAAAAPTGSAATRSDGAARDRAFARGACFGLGAPRGPSPGDCLSCLSAAASDVAAGCDAAPRRAGVWRAGCFLSYADTNAPTAREDAFRGWFYDDDRDDGGGAPTAALGSECTANRTARVVPALKDMKLLSMVHGDAVVVVGYGCYLRVPLFQLAQDPWWMGIFYAIDVIAVVLMEVGGLLFCIDIARQFNPA</sequence>
<feature type="transmembrane region" description="Helical" evidence="3">
    <location>
        <begin position="208"/>
        <end position="228"/>
    </location>
</feature>
<evidence type="ECO:0000313" key="5">
    <source>
        <dbReference type="EMBL" id="CAL4934065.1"/>
    </source>
</evidence>
<keyword evidence="2" id="KW-0677">Repeat</keyword>
<evidence type="ECO:0000256" key="3">
    <source>
        <dbReference type="SAM" id="Phobius"/>
    </source>
</evidence>
<dbReference type="AlphaFoldDB" id="A0ABC8XXF7"/>
<dbReference type="EMBL" id="OZ075125">
    <property type="protein sequence ID" value="CAL4934065.1"/>
    <property type="molecule type" value="Genomic_DNA"/>
</dbReference>
<keyword evidence="3" id="KW-0812">Transmembrane</keyword>
<accession>A0ABC8XXF7</accession>
<dbReference type="Pfam" id="PF01657">
    <property type="entry name" value="Stress-antifung"/>
    <property type="match status" value="1"/>
</dbReference>
<dbReference type="Gene3D" id="3.30.430.20">
    <property type="entry name" value="Gnk2 domain, C-X8-C-X2-C motif"/>
    <property type="match status" value="1"/>
</dbReference>
<dbReference type="CDD" id="cd23509">
    <property type="entry name" value="Gnk2-like"/>
    <property type="match status" value="1"/>
</dbReference>